<evidence type="ECO:0000313" key="6">
    <source>
        <dbReference type="EMBL" id="GLZ76326.1"/>
    </source>
</evidence>
<evidence type="ECO:0000313" key="7">
    <source>
        <dbReference type="Proteomes" id="UP001165079"/>
    </source>
</evidence>
<dbReference type="InterPro" id="IPR043504">
    <property type="entry name" value="Peptidase_S1_PA_chymotrypsin"/>
</dbReference>
<dbReference type="SUPFAM" id="SSF50978">
    <property type="entry name" value="WD40 repeat-like"/>
    <property type="match status" value="1"/>
</dbReference>
<feature type="domain" description="NACHT" evidence="5">
    <location>
        <begin position="713"/>
        <end position="799"/>
    </location>
</feature>
<feature type="repeat" description="WD" evidence="3">
    <location>
        <begin position="1404"/>
        <end position="1437"/>
    </location>
</feature>
<dbReference type="InterPro" id="IPR054571">
    <property type="entry name" value="NA-iREase3_dom"/>
</dbReference>
<keyword evidence="1 3" id="KW-0853">WD repeat</keyword>
<protein>
    <recommendedName>
        <fullName evidence="5">NACHT domain-containing protein</fullName>
    </recommendedName>
</protein>
<dbReference type="EMBL" id="BSTX01000001">
    <property type="protein sequence ID" value="GLZ76326.1"/>
    <property type="molecule type" value="Genomic_DNA"/>
</dbReference>
<feature type="repeat" description="WD" evidence="3">
    <location>
        <begin position="1446"/>
        <end position="1478"/>
    </location>
</feature>
<dbReference type="InterPro" id="IPR029052">
    <property type="entry name" value="Metallo-depent_PP-like"/>
</dbReference>
<dbReference type="InterPro" id="IPR015943">
    <property type="entry name" value="WD40/YVTN_repeat-like_dom_sf"/>
</dbReference>
<dbReference type="PANTHER" id="PTHR19879:SF9">
    <property type="entry name" value="TRANSCRIPTION INITIATION FACTOR TFIID SUBUNIT 5"/>
    <property type="match status" value="1"/>
</dbReference>
<reference evidence="6" key="1">
    <citation type="submission" date="2023-03" db="EMBL/GenBank/DDBJ databases">
        <title>Actinorhabdospora filicis NBRC 111898.</title>
        <authorList>
            <person name="Ichikawa N."/>
            <person name="Sato H."/>
            <person name="Tonouchi N."/>
        </authorList>
    </citation>
    <scope>NUCLEOTIDE SEQUENCE</scope>
    <source>
        <strain evidence="6">NBRC 111898</strain>
    </source>
</reference>
<evidence type="ECO:0000256" key="1">
    <source>
        <dbReference type="ARBA" id="ARBA00022574"/>
    </source>
</evidence>
<dbReference type="Gene3D" id="2.160.20.80">
    <property type="entry name" value="E3 ubiquitin-protein ligase SopA"/>
    <property type="match status" value="1"/>
</dbReference>
<keyword evidence="7" id="KW-1185">Reference proteome</keyword>
<dbReference type="CDD" id="cd00200">
    <property type="entry name" value="WD40"/>
    <property type="match status" value="1"/>
</dbReference>
<dbReference type="Pfam" id="PF00805">
    <property type="entry name" value="Pentapeptide"/>
    <property type="match status" value="2"/>
</dbReference>
<feature type="repeat" description="WD" evidence="3">
    <location>
        <begin position="1255"/>
        <end position="1285"/>
    </location>
</feature>
<dbReference type="InterPro" id="IPR011047">
    <property type="entry name" value="Quinoprotein_ADH-like_sf"/>
</dbReference>
<keyword evidence="2" id="KW-0677">Repeat</keyword>
<dbReference type="SUPFAM" id="SSF56300">
    <property type="entry name" value="Metallo-dependent phosphatases"/>
    <property type="match status" value="1"/>
</dbReference>
<dbReference type="SUPFAM" id="SSF141571">
    <property type="entry name" value="Pentapeptide repeat-like"/>
    <property type="match status" value="1"/>
</dbReference>
<comment type="caution">
    <text evidence="6">The sequence shown here is derived from an EMBL/GenBank/DDBJ whole genome shotgun (WGS) entry which is preliminary data.</text>
</comment>
<dbReference type="RefSeq" id="WP_285661506.1">
    <property type="nucleotide sequence ID" value="NZ_BSTX01000001.1"/>
</dbReference>
<dbReference type="Pfam" id="PF13365">
    <property type="entry name" value="Trypsin_2"/>
    <property type="match status" value="1"/>
</dbReference>
<dbReference type="InterPro" id="IPR019775">
    <property type="entry name" value="WD40_repeat_CS"/>
</dbReference>
<name>A0A9W6W8C0_9ACTN</name>
<dbReference type="Gene3D" id="3.40.50.300">
    <property type="entry name" value="P-loop containing nucleotide triphosphate hydrolases"/>
    <property type="match status" value="1"/>
</dbReference>
<dbReference type="InterPro" id="IPR036322">
    <property type="entry name" value="WD40_repeat_dom_sf"/>
</dbReference>
<evidence type="ECO:0000256" key="4">
    <source>
        <dbReference type="SAM" id="MobiDB-lite"/>
    </source>
</evidence>
<dbReference type="InterPro" id="IPR007111">
    <property type="entry name" value="NACHT_NTPase"/>
</dbReference>
<dbReference type="Pfam" id="PF22739">
    <property type="entry name" value="NA-iREase3"/>
    <property type="match status" value="1"/>
</dbReference>
<dbReference type="PROSITE" id="PS00678">
    <property type="entry name" value="WD_REPEATS_1"/>
    <property type="match status" value="1"/>
</dbReference>
<feature type="repeat" description="WD" evidence="3">
    <location>
        <begin position="1618"/>
        <end position="1642"/>
    </location>
</feature>
<evidence type="ECO:0000256" key="2">
    <source>
        <dbReference type="ARBA" id="ARBA00022737"/>
    </source>
</evidence>
<dbReference type="PROSITE" id="PS50837">
    <property type="entry name" value="NACHT"/>
    <property type="match status" value="1"/>
</dbReference>
<dbReference type="InterPro" id="IPR027417">
    <property type="entry name" value="P-loop_NTPase"/>
</dbReference>
<dbReference type="Gene3D" id="2.40.10.10">
    <property type="entry name" value="Trypsin-like serine proteases"/>
    <property type="match status" value="2"/>
</dbReference>
<dbReference type="Gene3D" id="3.60.21.10">
    <property type="match status" value="1"/>
</dbReference>
<dbReference type="Proteomes" id="UP001165079">
    <property type="component" value="Unassembled WGS sequence"/>
</dbReference>
<feature type="repeat" description="WD" evidence="3">
    <location>
        <begin position="1778"/>
        <end position="1819"/>
    </location>
</feature>
<dbReference type="InterPro" id="IPR009003">
    <property type="entry name" value="Peptidase_S1_PA"/>
</dbReference>
<dbReference type="InterPro" id="IPR001680">
    <property type="entry name" value="WD40_rpt"/>
</dbReference>
<evidence type="ECO:0000256" key="3">
    <source>
        <dbReference type="PROSITE-ProRule" id="PRU00221"/>
    </source>
</evidence>
<dbReference type="Pfam" id="PF00400">
    <property type="entry name" value="WD40"/>
    <property type="match status" value="7"/>
</dbReference>
<dbReference type="InterPro" id="IPR001646">
    <property type="entry name" value="5peptide_repeat"/>
</dbReference>
<dbReference type="Gene3D" id="2.130.10.10">
    <property type="entry name" value="YVTN repeat-like/Quinoprotein amine dehydrogenase"/>
    <property type="match status" value="4"/>
</dbReference>
<dbReference type="SUPFAM" id="SSF50494">
    <property type="entry name" value="Trypsin-like serine proteases"/>
    <property type="match status" value="1"/>
</dbReference>
<feature type="repeat" description="WD" evidence="3">
    <location>
        <begin position="1736"/>
        <end position="1768"/>
    </location>
</feature>
<accession>A0A9W6W8C0</accession>
<dbReference type="SMART" id="SM00320">
    <property type="entry name" value="WD40"/>
    <property type="match status" value="13"/>
</dbReference>
<dbReference type="SUPFAM" id="SSF50998">
    <property type="entry name" value="Quinoprotein alcohol dehydrogenase-like"/>
    <property type="match status" value="1"/>
</dbReference>
<proteinExistence type="predicted"/>
<dbReference type="PROSITE" id="PS50294">
    <property type="entry name" value="WD_REPEATS_REGION"/>
    <property type="match status" value="4"/>
</dbReference>
<feature type="region of interest" description="Disordered" evidence="4">
    <location>
        <begin position="478"/>
        <end position="521"/>
    </location>
</feature>
<sequence>MRPPEHAVAIVLNSEGRQAGLAFLIGPRELATCAHVVDTALGRKRGTRSTPEGPVRLRLPFGPGSGETTAAVTGWFRGEDGADLDLALLTVPPGAADGIVPLPLARQADTGIDVQMCGPADDGRLIHVRGLLVGRSGQGRLQIDQSRGGAYRVEPGYSGGPVWRQSTGEVVGVLRAVAVGASAAECLDVALLHRIRSGRHPDAKPSPGAGHPTVLQLGGTRFAGEDGPEAETLAEQVLADLARLEHDHDARPNLLVVCGNLTANARPREFDVARRYLSALAEPLGLTGEQIVVVPGPSDVNATLCRAYFEQCRELDEEPVAPYWEKWRPYSNLLTRVTGRPLPRAEPWLAHDLGDPAVIVTALNSTFGVTHLPDVDEPVYGDAQLRWITARAQESGAVPHVVVSHRALVPAPTRSPEIRRAARLVGPVADLILAGEEGVPGLDRRGMRPVLTVSSRRRFHVVRLDPERTEVFARRRDGGRFVGDTGTDPDGENWRFGLRRRSSGPKPATAEPPPPSPSRPMENLRLVAEAAELRDPDAVFEITEPVAGGMEETDDGDGGFAYLRVITRHDFGNGLEPTGQYLLGVLNGPPCRHVLDRFHREVVALFRSPGSAPLTRVIYFGKLATAKAVSHGRGLGMHVESFLQFQRGWDPRPFVAWQETDLATDPRYPPQLYVPQDYRELGPRGMPVPSRDADARPTLPERVAGWLREPYGHLIVVLGAAGSGKTFFLRTLARELSDVDSPVTPIYLPVRELGRLPEINEVVAAYLTRAGEERLSTTRFEYLLREGRIALLLDGLDELTALSTYERAIGHLREIGSRAEHLAKIVVTARDVGFLSNTTVLDALGGASAVTEGRRALQISAFSAEQIEMFLTRLLGDREAARRRVRLISGLGELPEVARNPRMLSFIAAIDERRLIEAQEAGEGQLTGADLYRQVLDQWITGEIVRLARPGQPPPLSKEQLWLAVRALAQHLWRTEREYITIQGLGVAASTLSHLDDLDPPRPEHDGQIHQLGAGSLLVRHEDAELGFIHRSIREWLVADALTPLGDYHPISPLAHHRLTGQAAQFLCEMNDKAAVWSWIDGFSRDQDATDEGRDNALLLQRFAGPRVLSPPPAEDLFVPGDDRQFIGARLSGRDLRDQDLMGYNLSYAHFIETDFTGGNLRGTFWTESDLTEAKLTLTDLTDAHLEETDLTGADLMGANLTRARFDEARMRRAKLLGATMTDVRLHNADLTGAALPGEPLSVQLRPSMVGDVAALDPGGQLVATGDAQGWVRLWELQSGRPVRQWRVLGGPIVSLDWSPDGRRLLVAGRGLGVADAVHGGVQSTRDDVEVIAAAWSPVPGRYAMALAGGGVTIESADNRDEGHLCLPDVTATRLAWSPDGDRLAAATYEGLAVVRPSGDENEVYAAESPITSLAWSPDGLHVATGHADGRVETWRVPAFRRHDAQSAHTGAVTALAWSPDGRQLYSAGSDRRVLEWQSWTLSAGRTIPTLVKDVRSLLYATDSRILVTCGGPGVLHAWNLDENRPCWEGTAGPQWINTASWSPDGRYALTGASDGELRVWDLSTGLTARSNRAEGSILATDWSRDGERIITGSDNGETLLWDRDLSIRPSFNRGAWVWATRWSPDGTHFATGGDDQLVRVWTRAHHEPVRRWRVPGRIRALAWSPDSHNLIIGDATGGLACRHVRDGGLSWRVAGEGNAITALCVSAAGIILITGDSADQICIRSAETGEDYDRRTAGHGRVTAISWNDETHTFHTAGDDGRIRVWSTGGYTVIQEWQAHAGPVTSMSLSPDGRHLLTTGRDNVVRVWLADTGDPVATLLPLRNDTEAVFYGDGLRYKLTGNTDGRFWYACAQVRLEAGEADEYVHELERVAEDTPLL</sequence>
<dbReference type="PROSITE" id="PS50082">
    <property type="entry name" value="WD_REPEATS_2"/>
    <property type="match status" value="7"/>
</dbReference>
<gene>
    <name evidence="6" type="ORF">Afil01_11330</name>
</gene>
<dbReference type="PANTHER" id="PTHR19879">
    <property type="entry name" value="TRANSCRIPTION INITIATION FACTOR TFIID"/>
    <property type="match status" value="1"/>
</dbReference>
<evidence type="ECO:0000259" key="5">
    <source>
        <dbReference type="PROSITE" id="PS50837"/>
    </source>
</evidence>
<feature type="repeat" description="WD" evidence="3">
    <location>
        <begin position="1537"/>
        <end position="1571"/>
    </location>
</feature>
<dbReference type="Pfam" id="PF05729">
    <property type="entry name" value="NACHT"/>
    <property type="match status" value="1"/>
</dbReference>
<organism evidence="6 7">
    <name type="scientific">Actinorhabdospora filicis</name>
    <dbReference type="NCBI Taxonomy" id="1785913"/>
    <lineage>
        <taxon>Bacteria</taxon>
        <taxon>Bacillati</taxon>
        <taxon>Actinomycetota</taxon>
        <taxon>Actinomycetes</taxon>
        <taxon>Micromonosporales</taxon>
        <taxon>Micromonosporaceae</taxon>
        <taxon>Actinorhabdospora</taxon>
    </lineage>
</organism>
<dbReference type="SUPFAM" id="SSF52540">
    <property type="entry name" value="P-loop containing nucleoside triphosphate hydrolases"/>
    <property type="match status" value="1"/>
</dbReference>